<reference evidence="2" key="1">
    <citation type="journal article" date="2023" name="Mol. Ecol. Resour.">
        <title>Chromosome-level genome assembly of a triploid poplar Populus alba 'Berolinensis'.</title>
        <authorList>
            <person name="Chen S."/>
            <person name="Yu Y."/>
            <person name="Wang X."/>
            <person name="Wang S."/>
            <person name="Zhang T."/>
            <person name="Zhou Y."/>
            <person name="He R."/>
            <person name="Meng N."/>
            <person name="Wang Y."/>
            <person name="Liu W."/>
            <person name="Liu Z."/>
            <person name="Liu J."/>
            <person name="Guo Q."/>
            <person name="Huang H."/>
            <person name="Sederoff R.R."/>
            <person name="Wang G."/>
            <person name="Qu G."/>
            <person name="Chen S."/>
        </authorList>
    </citation>
    <scope>NUCLEOTIDE SEQUENCE</scope>
    <source>
        <strain evidence="2">SC-2020</strain>
    </source>
</reference>
<dbReference type="PANTHER" id="PTHR36331:SF1">
    <property type="entry name" value="40S RIBOSOMAL PROTEIN"/>
    <property type="match status" value="1"/>
</dbReference>
<gene>
    <name evidence="2" type="ORF">NC653_030212</name>
</gene>
<proteinExistence type="predicted"/>
<evidence type="ECO:0000259" key="1">
    <source>
        <dbReference type="Pfam" id="PF25285"/>
    </source>
</evidence>
<evidence type="ECO:0000313" key="3">
    <source>
        <dbReference type="Proteomes" id="UP001164929"/>
    </source>
</evidence>
<evidence type="ECO:0000313" key="2">
    <source>
        <dbReference type="EMBL" id="KAJ6974073.1"/>
    </source>
</evidence>
<accession>A0AAD6LVK7</accession>
<dbReference type="InterPro" id="IPR057197">
    <property type="entry name" value="DUF7875"/>
</dbReference>
<name>A0AAD6LVK7_9ROSI</name>
<dbReference type="Pfam" id="PF25285">
    <property type="entry name" value="DUF7875"/>
    <property type="match status" value="1"/>
</dbReference>
<comment type="caution">
    <text evidence="2">The sequence shown here is derived from an EMBL/GenBank/DDBJ whole genome shotgun (WGS) entry which is preliminary data.</text>
</comment>
<dbReference type="AlphaFoldDB" id="A0AAD6LVK7"/>
<dbReference type="Proteomes" id="UP001164929">
    <property type="component" value="Chromosome 13"/>
</dbReference>
<dbReference type="PANTHER" id="PTHR36331">
    <property type="entry name" value="40S RIBOSOMAL PROTEIN"/>
    <property type="match status" value="1"/>
</dbReference>
<keyword evidence="3" id="KW-1185">Reference proteome</keyword>
<dbReference type="EMBL" id="JAQIZT010000013">
    <property type="protein sequence ID" value="KAJ6974073.1"/>
    <property type="molecule type" value="Genomic_DNA"/>
</dbReference>
<sequence length="110" mass="12904">MALRRLFGFSEGELMRSVCKPCSRLMGQTAGIFSAVGAFEVIYDQVLKMRLHKARALYCWRRNYWVHLRGSPACVGVESNGPRSHRYNILEIQLWYPSHRYNILEIRKNK</sequence>
<feature type="domain" description="DUF7875" evidence="1">
    <location>
        <begin position="1"/>
        <end position="47"/>
    </location>
</feature>
<organism evidence="2 3">
    <name type="scientific">Populus alba x Populus x berolinensis</name>
    <dbReference type="NCBI Taxonomy" id="444605"/>
    <lineage>
        <taxon>Eukaryota</taxon>
        <taxon>Viridiplantae</taxon>
        <taxon>Streptophyta</taxon>
        <taxon>Embryophyta</taxon>
        <taxon>Tracheophyta</taxon>
        <taxon>Spermatophyta</taxon>
        <taxon>Magnoliopsida</taxon>
        <taxon>eudicotyledons</taxon>
        <taxon>Gunneridae</taxon>
        <taxon>Pentapetalae</taxon>
        <taxon>rosids</taxon>
        <taxon>fabids</taxon>
        <taxon>Malpighiales</taxon>
        <taxon>Salicaceae</taxon>
        <taxon>Saliceae</taxon>
        <taxon>Populus</taxon>
    </lineage>
</organism>
<protein>
    <recommendedName>
        <fullName evidence="1">DUF7875 domain-containing protein</fullName>
    </recommendedName>
</protein>